<reference evidence="1" key="2">
    <citation type="submission" date="2015-06" db="UniProtKB">
        <authorList>
            <consortium name="EnsemblPlants"/>
        </authorList>
    </citation>
    <scope>IDENTIFICATION</scope>
</reference>
<dbReference type="Proteomes" id="UP000008022">
    <property type="component" value="Unassembled WGS sequence"/>
</dbReference>
<keyword evidence="2" id="KW-1185">Reference proteome</keyword>
<name>A0A0E0MTT7_ORYRU</name>
<dbReference type="HOGENOM" id="CLU_1296191_0_0_1"/>
<reference evidence="2" key="1">
    <citation type="submission" date="2013-06" db="EMBL/GenBank/DDBJ databases">
        <authorList>
            <person name="Zhao Q."/>
        </authorList>
    </citation>
    <scope>NUCLEOTIDE SEQUENCE</scope>
    <source>
        <strain evidence="2">cv. W1943</strain>
    </source>
</reference>
<dbReference type="STRING" id="4529.A0A0E0MTT7"/>
<proteinExistence type="predicted"/>
<evidence type="ECO:0000313" key="1">
    <source>
        <dbReference type="EnsemblPlants" id="ORUFI01G09930.1"/>
    </source>
</evidence>
<dbReference type="AlphaFoldDB" id="A0A0E0MTT7"/>
<dbReference type="EnsemblPlants" id="ORUFI01G09930.1">
    <property type="protein sequence ID" value="ORUFI01G09930.1"/>
    <property type="gene ID" value="ORUFI01G09930"/>
</dbReference>
<dbReference type="Gramene" id="ORUFI01G09930.1">
    <property type="protein sequence ID" value="ORUFI01G09930.1"/>
    <property type="gene ID" value="ORUFI01G09930"/>
</dbReference>
<accession>A0A0E0MTT7</accession>
<evidence type="ECO:0000313" key="2">
    <source>
        <dbReference type="Proteomes" id="UP000008022"/>
    </source>
</evidence>
<organism evidence="1 2">
    <name type="scientific">Oryza rufipogon</name>
    <name type="common">Brownbeard rice</name>
    <name type="synonym">Asian wild rice</name>
    <dbReference type="NCBI Taxonomy" id="4529"/>
    <lineage>
        <taxon>Eukaryota</taxon>
        <taxon>Viridiplantae</taxon>
        <taxon>Streptophyta</taxon>
        <taxon>Embryophyta</taxon>
        <taxon>Tracheophyta</taxon>
        <taxon>Spermatophyta</taxon>
        <taxon>Magnoliopsida</taxon>
        <taxon>Liliopsida</taxon>
        <taxon>Poales</taxon>
        <taxon>Poaceae</taxon>
        <taxon>BOP clade</taxon>
        <taxon>Oryzoideae</taxon>
        <taxon>Oryzeae</taxon>
        <taxon>Oryzinae</taxon>
        <taxon>Oryza</taxon>
    </lineage>
</organism>
<protein>
    <submittedName>
        <fullName evidence="1">Uncharacterized protein</fullName>
    </submittedName>
</protein>
<sequence>MAYLYPPCSDEYRLLCAGNVGMIRRTADRDHPIRLLAELQIESGNGIHRATLLRYSHELGGWASTKVNYPPGRRSWCGDGVIVHAGMLCGVAAGRRARHRCGVQRGGSAARGAATALRGGGVVRRRRGGAAVPCRGGVVASRLWESGVSVVVAPTPAPTVFSSVDGLHQQEVLHFLALSSVKKIGDMNWYEHIDDTSIESDMNLFMSTPCTYI</sequence>